<gene>
    <name evidence="3" type="ORF">DM02DRAFT_653699</name>
</gene>
<feature type="transmembrane region" description="Helical" evidence="1">
    <location>
        <begin position="257"/>
        <end position="275"/>
    </location>
</feature>
<dbReference type="InterPro" id="IPR046529">
    <property type="entry name" value="DUF6594"/>
</dbReference>
<dbReference type="PANTHER" id="PTHR34502">
    <property type="entry name" value="DUF6594 DOMAIN-CONTAINING PROTEIN-RELATED"/>
    <property type="match status" value="1"/>
</dbReference>
<dbReference type="Proteomes" id="UP000244855">
    <property type="component" value="Unassembled WGS sequence"/>
</dbReference>
<keyword evidence="1" id="KW-0812">Transmembrane</keyword>
<dbReference type="STRING" id="97972.A0A2V1DVN0"/>
<dbReference type="OrthoDB" id="5342093at2759"/>
<sequence>MTAAITQQLAQASLWKPKGYPKLASLMGRSNDVAIFRRFNELNMLSLLSLQSELAALREEFWSQCQADDLAGPPFDKFSQNYETLRDVSGVKTEKQYEILLKIRNGMKEYNELLLQVSQLSRVSKPLKEDLSFLHEWLGDPKGGADFLAKNQNDESFLYEKDTRHDLVTMSLYHNRAPEQDPFARLLRKKVIHWYHICIGQHLRNRTRIADEESNTVVYDESIVEKGANLVATVLSSVLPLVAIVILYRFQDTRLRIYIAVGITAAFALVLAMCTNARRVEIFAATATFAAVEVVFIGSVADKKEGSGGTT</sequence>
<proteinExistence type="predicted"/>
<evidence type="ECO:0000313" key="4">
    <source>
        <dbReference type="Proteomes" id="UP000244855"/>
    </source>
</evidence>
<reference evidence="3 4" key="1">
    <citation type="journal article" date="2018" name="Sci. Rep.">
        <title>Comparative genomics provides insights into the lifestyle and reveals functional heterogeneity of dark septate endophytic fungi.</title>
        <authorList>
            <person name="Knapp D.G."/>
            <person name="Nemeth J.B."/>
            <person name="Barry K."/>
            <person name="Hainaut M."/>
            <person name="Henrissat B."/>
            <person name="Johnson J."/>
            <person name="Kuo A."/>
            <person name="Lim J.H.P."/>
            <person name="Lipzen A."/>
            <person name="Nolan M."/>
            <person name="Ohm R.A."/>
            <person name="Tamas L."/>
            <person name="Grigoriev I.V."/>
            <person name="Spatafora J.W."/>
            <person name="Nagy L.G."/>
            <person name="Kovacs G.M."/>
        </authorList>
    </citation>
    <scope>NUCLEOTIDE SEQUENCE [LARGE SCALE GENOMIC DNA]</scope>
    <source>
        <strain evidence="3 4">DSE2036</strain>
    </source>
</reference>
<dbReference type="PANTHER" id="PTHR34502:SF5">
    <property type="entry name" value="DUF6594 DOMAIN-CONTAINING PROTEIN"/>
    <property type="match status" value="1"/>
</dbReference>
<feature type="domain" description="DUF6594" evidence="2">
    <location>
        <begin position="20"/>
        <end position="294"/>
    </location>
</feature>
<keyword evidence="4" id="KW-1185">Reference proteome</keyword>
<evidence type="ECO:0000259" key="2">
    <source>
        <dbReference type="Pfam" id="PF20237"/>
    </source>
</evidence>
<evidence type="ECO:0000313" key="3">
    <source>
        <dbReference type="EMBL" id="PVI02231.1"/>
    </source>
</evidence>
<feature type="transmembrane region" description="Helical" evidence="1">
    <location>
        <begin position="282"/>
        <end position="301"/>
    </location>
</feature>
<name>A0A2V1DVN0_9PLEO</name>
<organism evidence="3 4">
    <name type="scientific">Periconia macrospinosa</name>
    <dbReference type="NCBI Taxonomy" id="97972"/>
    <lineage>
        <taxon>Eukaryota</taxon>
        <taxon>Fungi</taxon>
        <taxon>Dikarya</taxon>
        <taxon>Ascomycota</taxon>
        <taxon>Pezizomycotina</taxon>
        <taxon>Dothideomycetes</taxon>
        <taxon>Pleosporomycetidae</taxon>
        <taxon>Pleosporales</taxon>
        <taxon>Massarineae</taxon>
        <taxon>Periconiaceae</taxon>
        <taxon>Periconia</taxon>
    </lineage>
</organism>
<keyword evidence="1" id="KW-0472">Membrane</keyword>
<dbReference type="EMBL" id="KZ805345">
    <property type="protein sequence ID" value="PVI02231.1"/>
    <property type="molecule type" value="Genomic_DNA"/>
</dbReference>
<dbReference type="AlphaFoldDB" id="A0A2V1DVN0"/>
<protein>
    <recommendedName>
        <fullName evidence="2">DUF6594 domain-containing protein</fullName>
    </recommendedName>
</protein>
<evidence type="ECO:0000256" key="1">
    <source>
        <dbReference type="SAM" id="Phobius"/>
    </source>
</evidence>
<keyword evidence="1" id="KW-1133">Transmembrane helix</keyword>
<dbReference type="Pfam" id="PF20237">
    <property type="entry name" value="DUF6594"/>
    <property type="match status" value="1"/>
</dbReference>
<accession>A0A2V1DVN0</accession>
<feature type="transmembrane region" description="Helical" evidence="1">
    <location>
        <begin position="230"/>
        <end position="251"/>
    </location>
</feature>